<reference evidence="1" key="1">
    <citation type="journal article" date="2021" name="Proc. Natl. Acad. Sci. U.S.A.">
        <title>A Catalog of Tens of Thousands of Viruses from Human Metagenomes Reveals Hidden Associations with Chronic Diseases.</title>
        <authorList>
            <person name="Tisza M.J."/>
            <person name="Buck C.B."/>
        </authorList>
    </citation>
    <scope>NUCLEOTIDE SEQUENCE</scope>
    <source>
        <strain evidence="1">CtM5A27</strain>
    </source>
</reference>
<proteinExistence type="predicted"/>
<name>A0A8S5PGD4_9CAUD</name>
<accession>A0A8S5PGD4</accession>
<protein>
    <submittedName>
        <fullName evidence="1">Uncharacterized protein</fullName>
    </submittedName>
</protein>
<sequence>MDNQNMMIEVTVDNDATQRCVGLLKELMAVQEKAMKFLVSEGIDDSNEGTMIAEGIGNAVKAFGGVLPEGLYSEVIGVGV</sequence>
<evidence type="ECO:0000313" key="1">
    <source>
        <dbReference type="EMBL" id="DAE05736.1"/>
    </source>
</evidence>
<organism evidence="1">
    <name type="scientific">Siphoviridae sp. ctM5A27</name>
    <dbReference type="NCBI Taxonomy" id="2825459"/>
    <lineage>
        <taxon>Viruses</taxon>
        <taxon>Duplodnaviria</taxon>
        <taxon>Heunggongvirae</taxon>
        <taxon>Uroviricota</taxon>
        <taxon>Caudoviricetes</taxon>
    </lineage>
</organism>
<dbReference type="EMBL" id="BK015415">
    <property type="protein sequence ID" value="DAE05736.1"/>
    <property type="molecule type" value="Genomic_DNA"/>
</dbReference>